<accession>A0A1G9EC83</accession>
<organism evidence="1 2">
    <name type="scientific">Catalinimonas alkaloidigena</name>
    <dbReference type="NCBI Taxonomy" id="1075417"/>
    <lineage>
        <taxon>Bacteria</taxon>
        <taxon>Pseudomonadati</taxon>
        <taxon>Bacteroidota</taxon>
        <taxon>Cytophagia</taxon>
        <taxon>Cytophagales</taxon>
        <taxon>Catalimonadaceae</taxon>
        <taxon>Catalinimonas</taxon>
    </lineage>
</organism>
<name>A0A1G9EC83_9BACT</name>
<dbReference type="AlphaFoldDB" id="A0A1G9EC83"/>
<evidence type="ECO:0000313" key="2">
    <source>
        <dbReference type="Proteomes" id="UP000198510"/>
    </source>
</evidence>
<gene>
    <name evidence="1" type="ORF">SAMN05421823_103419</name>
</gene>
<keyword evidence="2" id="KW-1185">Reference proteome</keyword>
<evidence type="ECO:0000313" key="1">
    <source>
        <dbReference type="EMBL" id="SDK73717.1"/>
    </source>
</evidence>
<dbReference type="Proteomes" id="UP000198510">
    <property type="component" value="Unassembled WGS sequence"/>
</dbReference>
<dbReference type="STRING" id="1075417.SAMN05421823_103419"/>
<proteinExistence type="predicted"/>
<dbReference type="EMBL" id="FNFO01000003">
    <property type="protein sequence ID" value="SDK73717.1"/>
    <property type="molecule type" value="Genomic_DNA"/>
</dbReference>
<protein>
    <submittedName>
        <fullName evidence="1">Uncharacterized protein</fullName>
    </submittedName>
</protein>
<sequence>MPASFHLSLTPLISYTLEIVEDLIVYSIHQTHKIHLSTS</sequence>
<reference evidence="1 2" key="1">
    <citation type="submission" date="2016-10" db="EMBL/GenBank/DDBJ databases">
        <authorList>
            <person name="de Groot N.N."/>
        </authorList>
    </citation>
    <scope>NUCLEOTIDE SEQUENCE [LARGE SCALE GENOMIC DNA]</scope>
    <source>
        <strain evidence="1 2">DSM 25186</strain>
    </source>
</reference>